<reference evidence="1 2" key="1">
    <citation type="submission" date="2017-10" db="EMBL/GenBank/DDBJ databases">
        <title>Draft genome of Longimonas halophila.</title>
        <authorList>
            <person name="Goh K.M."/>
            <person name="Shamsir M.S."/>
            <person name="Lim S.W."/>
        </authorList>
    </citation>
    <scope>NUCLEOTIDE SEQUENCE [LARGE SCALE GENOMIC DNA]</scope>
    <source>
        <strain evidence="1 2">KCTC 42399</strain>
    </source>
</reference>
<sequence length="286" mass="31496">MSTFPASAFHRLTGLQSLPQPDVIPTRLPVVMMHGFGIGGSLRRGGHLHEQAMYLRMRGVRAYAPNVSPYNTVRARSQTWKRHIEHVLHETGAEAITIIAHSMGGLDARFLISQMGLHNCIAALVTVATPHRGSELANLVLKQPDSVRSWMADVADWLGTHIIENGSANSLQTVRELTPSFMQHSFNPNVPDHPNVRYWSYAGQAGRDTEVPLTPLLRYFNAYLYQREGCNDGFVSVDSAKWGTFKGVLDADHIRQVGMDAGFGGADFDANAFYANVAQDLANEGL</sequence>
<dbReference type="Pfam" id="PF02089">
    <property type="entry name" value="Palm_thioest"/>
    <property type="match status" value="1"/>
</dbReference>
<dbReference type="RefSeq" id="WP_098063204.1">
    <property type="nucleotide sequence ID" value="NZ_PDEP01000016.1"/>
</dbReference>
<proteinExistence type="predicted"/>
<gene>
    <name evidence="1" type="ORF">CRI93_13655</name>
</gene>
<dbReference type="EMBL" id="PDEP01000016">
    <property type="protein sequence ID" value="PEN05062.1"/>
    <property type="molecule type" value="Genomic_DNA"/>
</dbReference>
<dbReference type="InterPro" id="IPR029058">
    <property type="entry name" value="AB_hydrolase_fold"/>
</dbReference>
<evidence type="ECO:0000313" key="2">
    <source>
        <dbReference type="Proteomes" id="UP000221024"/>
    </source>
</evidence>
<dbReference type="Proteomes" id="UP000221024">
    <property type="component" value="Unassembled WGS sequence"/>
</dbReference>
<name>A0A2H3P3Y2_9BACT</name>
<comment type="caution">
    <text evidence="1">The sequence shown here is derived from an EMBL/GenBank/DDBJ whole genome shotgun (WGS) entry which is preliminary data.</text>
</comment>
<evidence type="ECO:0000313" key="1">
    <source>
        <dbReference type="EMBL" id="PEN05062.1"/>
    </source>
</evidence>
<organism evidence="1 2">
    <name type="scientific">Longimonas halophila</name>
    <dbReference type="NCBI Taxonomy" id="1469170"/>
    <lineage>
        <taxon>Bacteria</taxon>
        <taxon>Pseudomonadati</taxon>
        <taxon>Rhodothermota</taxon>
        <taxon>Rhodothermia</taxon>
        <taxon>Rhodothermales</taxon>
        <taxon>Salisaetaceae</taxon>
        <taxon>Longimonas</taxon>
    </lineage>
</organism>
<dbReference type="SUPFAM" id="SSF53474">
    <property type="entry name" value="alpha/beta-Hydrolases"/>
    <property type="match status" value="1"/>
</dbReference>
<dbReference type="Gene3D" id="3.40.50.1820">
    <property type="entry name" value="alpha/beta hydrolase"/>
    <property type="match status" value="1"/>
</dbReference>
<dbReference type="AlphaFoldDB" id="A0A2H3P3Y2"/>
<dbReference type="PANTHER" id="PTHR11440">
    <property type="entry name" value="LECITHIN-CHOLESTEROL ACYLTRANSFERASE-RELATED"/>
    <property type="match status" value="1"/>
</dbReference>
<accession>A0A2H3P3Y2</accession>
<keyword evidence="2" id="KW-1185">Reference proteome</keyword>
<protein>
    <submittedName>
        <fullName evidence="1">Lipase</fullName>
    </submittedName>
</protein>